<reference evidence="2 3" key="1">
    <citation type="journal article" date="2024" name="G3 (Bethesda)">
        <title>Genome assembly of Hibiscus sabdariffa L. provides insights into metabolisms of medicinal natural products.</title>
        <authorList>
            <person name="Kim T."/>
        </authorList>
    </citation>
    <scope>NUCLEOTIDE SEQUENCE [LARGE SCALE GENOMIC DNA]</scope>
    <source>
        <strain evidence="2">TK-2024</strain>
        <tissue evidence="2">Old leaves</tissue>
    </source>
</reference>
<comment type="caution">
    <text evidence="2">The sequence shown here is derived from an EMBL/GenBank/DDBJ whole genome shotgun (WGS) entry which is preliminary data.</text>
</comment>
<feature type="region of interest" description="Disordered" evidence="1">
    <location>
        <begin position="79"/>
        <end position="102"/>
    </location>
</feature>
<evidence type="ECO:0000256" key="1">
    <source>
        <dbReference type="SAM" id="MobiDB-lite"/>
    </source>
</evidence>
<evidence type="ECO:0000313" key="3">
    <source>
        <dbReference type="Proteomes" id="UP001396334"/>
    </source>
</evidence>
<gene>
    <name evidence="2" type="ORF">V6N11_039805</name>
</gene>
<keyword evidence="3" id="KW-1185">Reference proteome</keyword>
<feature type="compositionally biased region" description="Basic and acidic residues" evidence="1">
    <location>
        <begin position="84"/>
        <end position="96"/>
    </location>
</feature>
<evidence type="ECO:0000313" key="2">
    <source>
        <dbReference type="EMBL" id="KAK9011722.1"/>
    </source>
</evidence>
<organism evidence="2 3">
    <name type="scientific">Hibiscus sabdariffa</name>
    <name type="common">roselle</name>
    <dbReference type="NCBI Taxonomy" id="183260"/>
    <lineage>
        <taxon>Eukaryota</taxon>
        <taxon>Viridiplantae</taxon>
        <taxon>Streptophyta</taxon>
        <taxon>Embryophyta</taxon>
        <taxon>Tracheophyta</taxon>
        <taxon>Spermatophyta</taxon>
        <taxon>Magnoliopsida</taxon>
        <taxon>eudicotyledons</taxon>
        <taxon>Gunneridae</taxon>
        <taxon>Pentapetalae</taxon>
        <taxon>rosids</taxon>
        <taxon>malvids</taxon>
        <taxon>Malvales</taxon>
        <taxon>Malvaceae</taxon>
        <taxon>Malvoideae</taxon>
        <taxon>Hibiscus</taxon>
    </lineage>
</organism>
<sequence length="360" mass="40169">MDDYDFVLGLSFLDRVNALLVPFADCVCILDPRKQCVVSVHRDAKAETKVLTAIQLAKDVPVESNIDLIAVTKEATLEEFEEPTPSKDMRPPELPKGKPPLGKVDETSVFVSKEGPIRVELPEGGPPRSEVVVASNFASSRGLMRFRGNATLSQSREVHLKHELSVFQFNLPTLLGVGSRKPNPTGVGAAKIRRKCKRPFGVLRVHNVFNVELSKSLHGDHEDPSRGKCKLVRGSSYERDVCNVTVQVEVTRRHGPKRAVLMGGQPNPSQALLMGEAVLVGGHQCPIQRWEQAEVPWEFEYRSSQVRSESAMRASLDWVGENVTDREEATETSAHQVAQEVLRKFWACQRDHPTWPNRKD</sequence>
<name>A0ABR2RG90_9ROSI</name>
<dbReference type="EMBL" id="JBBPBN010000022">
    <property type="protein sequence ID" value="KAK9011722.1"/>
    <property type="molecule type" value="Genomic_DNA"/>
</dbReference>
<protein>
    <submittedName>
        <fullName evidence="2">Uncharacterized protein</fullName>
    </submittedName>
</protein>
<dbReference type="Proteomes" id="UP001396334">
    <property type="component" value="Unassembled WGS sequence"/>
</dbReference>
<proteinExistence type="predicted"/>
<accession>A0ABR2RG90</accession>